<name>A0A804JDC1_MUSAM</name>
<keyword evidence="4" id="KW-1185">Reference proteome</keyword>
<proteinExistence type="predicted"/>
<dbReference type="AlphaFoldDB" id="A0A804JDC1"/>
<accession>A0A804JDC1</accession>
<evidence type="ECO:0000313" key="3">
    <source>
        <dbReference type="EnsemblPlants" id="Ma06_p06510.1"/>
    </source>
</evidence>
<dbReference type="EMBL" id="HG996471">
    <property type="protein sequence ID" value="CAG1845469.1"/>
    <property type="molecule type" value="Genomic_DNA"/>
</dbReference>
<reference evidence="2" key="1">
    <citation type="submission" date="2021-03" db="EMBL/GenBank/DDBJ databases">
        <authorList>
            <consortium name="Genoscope - CEA"/>
            <person name="William W."/>
        </authorList>
    </citation>
    <scope>NUCLEOTIDE SEQUENCE</scope>
    <source>
        <strain evidence="2">Doubled-haploid Pahang</strain>
    </source>
</reference>
<dbReference type="Gramene" id="Ma06_t06510.1">
    <property type="protein sequence ID" value="Ma06_p06510.1"/>
    <property type="gene ID" value="Ma06_g06510"/>
</dbReference>
<feature type="transmembrane region" description="Helical" evidence="1">
    <location>
        <begin position="73"/>
        <end position="92"/>
    </location>
</feature>
<feature type="transmembrane region" description="Helical" evidence="1">
    <location>
        <begin position="48"/>
        <end position="67"/>
    </location>
</feature>
<dbReference type="InParanoid" id="A0A804JDC1"/>
<evidence type="ECO:0000313" key="2">
    <source>
        <dbReference type="EMBL" id="CAG1845469.1"/>
    </source>
</evidence>
<dbReference type="Proteomes" id="UP000012960">
    <property type="component" value="Unplaced"/>
</dbReference>
<evidence type="ECO:0000313" key="4">
    <source>
        <dbReference type="Proteomes" id="UP000012960"/>
    </source>
</evidence>
<reference evidence="3" key="2">
    <citation type="submission" date="2021-05" db="UniProtKB">
        <authorList>
            <consortium name="EnsemblPlants"/>
        </authorList>
    </citation>
    <scope>IDENTIFICATION</scope>
    <source>
        <strain evidence="3">subsp. malaccensis</strain>
    </source>
</reference>
<gene>
    <name evidence="2" type="ORF">GSMUA_152640.1</name>
</gene>
<sequence>MFVQLHSPISSFGNIAERLISKLPSSGIYIAVLFSFSSNYSSLIDYEFAVSELAFLSTPILIFLLSICSDLYIWMFFLFYLSHLISIMIYIYSFKLDRTSDYVSYIGSCQQLHGHVFRSPINFGLLCVY</sequence>
<evidence type="ECO:0000256" key="1">
    <source>
        <dbReference type="SAM" id="Phobius"/>
    </source>
</evidence>
<keyword evidence="1" id="KW-0472">Membrane</keyword>
<keyword evidence="1" id="KW-0812">Transmembrane</keyword>
<keyword evidence="1" id="KW-1133">Transmembrane helix</keyword>
<dbReference type="EnsemblPlants" id="Ma06_t06510.1">
    <property type="protein sequence ID" value="Ma06_p06510.1"/>
    <property type="gene ID" value="Ma06_g06510"/>
</dbReference>
<organism evidence="3 4">
    <name type="scientific">Musa acuminata subsp. malaccensis</name>
    <name type="common">Wild banana</name>
    <name type="synonym">Musa malaccensis</name>
    <dbReference type="NCBI Taxonomy" id="214687"/>
    <lineage>
        <taxon>Eukaryota</taxon>
        <taxon>Viridiplantae</taxon>
        <taxon>Streptophyta</taxon>
        <taxon>Embryophyta</taxon>
        <taxon>Tracheophyta</taxon>
        <taxon>Spermatophyta</taxon>
        <taxon>Magnoliopsida</taxon>
        <taxon>Liliopsida</taxon>
        <taxon>Zingiberales</taxon>
        <taxon>Musaceae</taxon>
        <taxon>Musa</taxon>
    </lineage>
</organism>
<protein>
    <submittedName>
        <fullName evidence="2">(wild Malaysian banana) hypothetical protein</fullName>
    </submittedName>
</protein>